<evidence type="ECO:0000256" key="3">
    <source>
        <dbReference type="ARBA" id="ARBA00022729"/>
    </source>
</evidence>
<proteinExistence type="inferred from homology"/>
<keyword evidence="2" id="KW-0813">Transport</keyword>
<dbReference type="EMBL" id="AP014924">
    <property type="protein sequence ID" value="BAS26172.1"/>
    <property type="molecule type" value="Genomic_DNA"/>
</dbReference>
<accession>A0A0K2SGM6</accession>
<dbReference type="PANTHER" id="PTHR30061:SF50">
    <property type="entry name" value="MALTOSE_MALTODEXTRIN-BINDING PERIPLASMIC PROTEIN"/>
    <property type="match status" value="1"/>
</dbReference>
<protein>
    <submittedName>
        <fullName evidence="5">Sugar ABC transporter substrate-binding protein</fullName>
    </submittedName>
</protein>
<dbReference type="OrthoDB" id="9795467at2"/>
<dbReference type="GO" id="GO:0015768">
    <property type="term" value="P:maltose transport"/>
    <property type="evidence" value="ECO:0007669"/>
    <property type="project" value="TreeGrafter"/>
</dbReference>
<dbReference type="GO" id="GO:0042956">
    <property type="term" value="P:maltodextrin transmembrane transport"/>
    <property type="evidence" value="ECO:0007669"/>
    <property type="project" value="TreeGrafter"/>
</dbReference>
<evidence type="ECO:0000313" key="6">
    <source>
        <dbReference type="Proteomes" id="UP000065807"/>
    </source>
</evidence>
<keyword evidence="3 4" id="KW-0732">Signal</keyword>
<dbReference type="Proteomes" id="UP000065807">
    <property type="component" value="Chromosome"/>
</dbReference>
<feature type="signal peptide" evidence="4">
    <location>
        <begin position="1"/>
        <end position="24"/>
    </location>
</feature>
<name>A0A0K2SGM6_LIMPI</name>
<reference evidence="6" key="1">
    <citation type="submission" date="2015-07" db="EMBL/GenBank/DDBJ databases">
        <title>Complete genome sequence and phylogenetic analysis of Limnochorda pilosa.</title>
        <authorList>
            <person name="Watanabe M."/>
            <person name="Kojima H."/>
            <person name="Fukui M."/>
        </authorList>
    </citation>
    <scope>NUCLEOTIDE SEQUENCE [LARGE SCALE GENOMIC DNA]</scope>
    <source>
        <strain evidence="6">HC45</strain>
    </source>
</reference>
<reference evidence="6" key="2">
    <citation type="journal article" date="2016" name="Int. J. Syst. Evol. Microbiol.">
        <title>Complete genome sequence and cell structure of Limnochorda pilosa, a Gram-negative spore-former within the phylum Firmicutes.</title>
        <authorList>
            <person name="Watanabe M."/>
            <person name="Kojima H."/>
            <person name="Fukui M."/>
        </authorList>
    </citation>
    <scope>NUCLEOTIDE SEQUENCE [LARGE SCALE GENOMIC DNA]</scope>
    <source>
        <strain evidence="6">HC45</strain>
    </source>
</reference>
<dbReference type="Gene3D" id="3.40.190.10">
    <property type="entry name" value="Periplasmic binding protein-like II"/>
    <property type="match status" value="1"/>
</dbReference>
<dbReference type="PANTHER" id="PTHR30061">
    <property type="entry name" value="MALTOSE-BINDING PERIPLASMIC PROTEIN"/>
    <property type="match status" value="1"/>
</dbReference>
<dbReference type="STRING" id="1555112.LIP_0315"/>
<dbReference type="GO" id="GO:1901982">
    <property type="term" value="F:maltose binding"/>
    <property type="evidence" value="ECO:0007669"/>
    <property type="project" value="TreeGrafter"/>
</dbReference>
<keyword evidence="6" id="KW-1185">Reference proteome</keyword>
<dbReference type="SUPFAM" id="SSF53850">
    <property type="entry name" value="Periplasmic binding protein-like II"/>
    <property type="match status" value="1"/>
</dbReference>
<dbReference type="RefSeq" id="WP_068133406.1">
    <property type="nucleotide sequence ID" value="NZ_AP014924.1"/>
</dbReference>
<evidence type="ECO:0000256" key="4">
    <source>
        <dbReference type="SAM" id="SignalP"/>
    </source>
</evidence>
<dbReference type="CDD" id="cd14749">
    <property type="entry name" value="PBP2_XBP1_like"/>
    <property type="match status" value="1"/>
</dbReference>
<comment type="similarity">
    <text evidence="1">Belongs to the bacterial solute-binding protein 1 family.</text>
</comment>
<evidence type="ECO:0000256" key="2">
    <source>
        <dbReference type="ARBA" id="ARBA00022448"/>
    </source>
</evidence>
<evidence type="ECO:0000313" key="5">
    <source>
        <dbReference type="EMBL" id="BAS26172.1"/>
    </source>
</evidence>
<dbReference type="PATRIC" id="fig|1555112.3.peg.329"/>
<gene>
    <name evidence="5" type="ORF">LIP_0315</name>
</gene>
<dbReference type="KEGG" id="lpil:LIP_0315"/>
<organism evidence="5 6">
    <name type="scientific">Limnochorda pilosa</name>
    <dbReference type="NCBI Taxonomy" id="1555112"/>
    <lineage>
        <taxon>Bacteria</taxon>
        <taxon>Bacillati</taxon>
        <taxon>Bacillota</taxon>
        <taxon>Limnochordia</taxon>
        <taxon>Limnochordales</taxon>
        <taxon>Limnochordaceae</taxon>
        <taxon>Limnochorda</taxon>
    </lineage>
</organism>
<evidence type="ECO:0000256" key="1">
    <source>
        <dbReference type="ARBA" id="ARBA00008520"/>
    </source>
</evidence>
<dbReference type="Pfam" id="PF01547">
    <property type="entry name" value="SBP_bac_1"/>
    <property type="match status" value="1"/>
</dbReference>
<dbReference type="InterPro" id="IPR006059">
    <property type="entry name" value="SBP"/>
</dbReference>
<dbReference type="AlphaFoldDB" id="A0A0K2SGM6"/>
<sequence>MLRITRLPGLALMLVALALLPAAAQQVTITYWQYEYATKVEAINTLIDQFEAENPNIRVVHETFPYDAYNQRVAASVPAGRGPDVINLFYGWLPLYIDSGYLQPLPEDTFPPEEIERDFAPMVRAAKMDGRYWALPTAVRTLALFYNKDLLAEAGLDGPPKTWDAFLQAAESLTRRSGNRFQRLGFGVAPTGQDHHLIREVLFRQWGVTPYSEDGRRVTYDTPAGTEALEFYTDWITKQKIGVANFFPGDSGYREAFMQGLAAMIIDGSFAVGSIRNGARVNWGVAELPVGGPTNERSNFGSFWAHGITRNARGAKLDASIKFLKFITSESAMRYWLDTVGEIPARAALAQDPALASDPVFGPFVASLPYAHATFFVDEAGQRQVLVDAVNEVTLQGVAPETALERAAQREQQILDDFWSKR</sequence>
<feature type="chain" id="PRO_5005486884" evidence="4">
    <location>
        <begin position="25"/>
        <end position="422"/>
    </location>
</feature>
<dbReference type="GO" id="GO:0055052">
    <property type="term" value="C:ATP-binding cassette (ABC) transporter complex, substrate-binding subunit-containing"/>
    <property type="evidence" value="ECO:0007669"/>
    <property type="project" value="TreeGrafter"/>
</dbReference>